<protein>
    <submittedName>
        <fullName evidence="2">Uncharacterized protein</fullName>
    </submittedName>
</protein>
<evidence type="ECO:0000313" key="2">
    <source>
        <dbReference type="EMBL" id="KAL1592215.1"/>
    </source>
</evidence>
<name>A0ABR3QJ97_9PLEO</name>
<reference evidence="2 3" key="1">
    <citation type="submission" date="2024-02" db="EMBL/GenBank/DDBJ databases">
        <title>De novo assembly and annotation of 12 fungi associated with fruit tree decline syndrome in Ontario, Canada.</title>
        <authorList>
            <person name="Sulman M."/>
            <person name="Ellouze W."/>
            <person name="Ilyukhin E."/>
        </authorList>
    </citation>
    <scope>NUCLEOTIDE SEQUENCE [LARGE SCALE GENOMIC DNA]</scope>
    <source>
        <strain evidence="2 3">M97-236</strain>
    </source>
</reference>
<organism evidence="2 3">
    <name type="scientific">Nothophoma quercina</name>
    <dbReference type="NCBI Taxonomy" id="749835"/>
    <lineage>
        <taxon>Eukaryota</taxon>
        <taxon>Fungi</taxon>
        <taxon>Dikarya</taxon>
        <taxon>Ascomycota</taxon>
        <taxon>Pezizomycotina</taxon>
        <taxon>Dothideomycetes</taxon>
        <taxon>Pleosporomycetidae</taxon>
        <taxon>Pleosporales</taxon>
        <taxon>Pleosporineae</taxon>
        <taxon>Didymellaceae</taxon>
        <taxon>Nothophoma</taxon>
    </lineage>
</organism>
<feature type="region of interest" description="Disordered" evidence="1">
    <location>
        <begin position="67"/>
        <end position="92"/>
    </location>
</feature>
<dbReference type="Proteomes" id="UP001521222">
    <property type="component" value="Unassembled WGS sequence"/>
</dbReference>
<accession>A0ABR3QJ97</accession>
<gene>
    <name evidence="2" type="ORF">SLS59_009871</name>
</gene>
<dbReference type="EMBL" id="JAKIXB020000048">
    <property type="protein sequence ID" value="KAL1592215.1"/>
    <property type="molecule type" value="Genomic_DNA"/>
</dbReference>
<evidence type="ECO:0000313" key="3">
    <source>
        <dbReference type="Proteomes" id="UP001521222"/>
    </source>
</evidence>
<comment type="caution">
    <text evidence="2">The sequence shown here is derived from an EMBL/GenBank/DDBJ whole genome shotgun (WGS) entry which is preliminary data.</text>
</comment>
<keyword evidence="3" id="KW-1185">Reference proteome</keyword>
<proteinExistence type="predicted"/>
<sequence length="146" mass="17300">MYEYHWYQHNEIHWTTLAADQRHLFSQCIQAGWLVEKCKWTYDAKPTEKRFHRAYWLAANRQDMRGLLKRGPSDDKPHDLVEEELEENPDKDFSIHQADLTNEWDVTETEAVAAWRRVQGEIEALGEEFDACGPGWQHSLIANSEW</sequence>
<feature type="compositionally biased region" description="Basic and acidic residues" evidence="1">
    <location>
        <begin position="67"/>
        <end position="80"/>
    </location>
</feature>
<evidence type="ECO:0000256" key="1">
    <source>
        <dbReference type="SAM" id="MobiDB-lite"/>
    </source>
</evidence>